<feature type="binding site" evidence="8">
    <location>
        <position position="181"/>
    </location>
    <ligand>
        <name>substrate</name>
    </ligand>
</feature>
<evidence type="ECO:0000313" key="10">
    <source>
        <dbReference type="EMBL" id="ARW61321.1"/>
    </source>
</evidence>
<dbReference type="GO" id="GO:0003991">
    <property type="term" value="F:acetylglutamate kinase activity"/>
    <property type="evidence" value="ECO:0007669"/>
    <property type="project" value="UniProtKB-UniRule"/>
</dbReference>
<evidence type="ECO:0000256" key="3">
    <source>
        <dbReference type="ARBA" id="ARBA00022605"/>
    </source>
</evidence>
<dbReference type="InterPro" id="IPR001048">
    <property type="entry name" value="Asp/Glu/Uridylate_kinase"/>
</dbReference>
<keyword evidence="7 8" id="KW-0067">ATP-binding</keyword>
<comment type="subcellular location">
    <subcellularLocation>
        <location evidence="8">Plastid</location>
        <location evidence="8">Chloroplast</location>
    </subcellularLocation>
</comment>
<evidence type="ECO:0000259" key="9">
    <source>
        <dbReference type="Pfam" id="PF00696"/>
    </source>
</evidence>
<dbReference type="AlphaFoldDB" id="A0A1Z1M647"/>
<feature type="binding site" evidence="8">
    <location>
        <position position="88"/>
    </location>
    <ligand>
        <name>substrate</name>
    </ligand>
</feature>
<dbReference type="InterPro" id="IPR036393">
    <property type="entry name" value="AceGlu_kinase-like_sf"/>
</dbReference>
<reference evidence="10" key="1">
    <citation type="journal article" date="2017" name="J. Phycol.">
        <title>Analysis of chloroplast genomes and a supermatrix inform reclassification of the Rhodomelaceae (Rhodophyta).</title>
        <authorList>
            <person name="Diaz-Tapia P."/>
            <person name="Maggs C.A."/>
            <person name="West J.A."/>
            <person name="Verbruggen H."/>
        </authorList>
    </citation>
    <scope>NUCLEOTIDE SEQUENCE</scope>
    <source>
        <strain evidence="10">JW3079</strain>
    </source>
</reference>
<feature type="site" description="Transition state stabilizer" evidence="8">
    <location>
        <position position="244"/>
    </location>
</feature>
<dbReference type="PIRSF" id="PIRSF000728">
    <property type="entry name" value="NAGK"/>
    <property type="match status" value="1"/>
</dbReference>
<comment type="pathway">
    <text evidence="1 8">Amino-acid biosynthesis; L-arginine biosynthesis; N(2)-acetyl-L-ornithine from L-glutamate: step 2/4.</text>
</comment>
<name>A0A1Z1M647_9FLOR</name>
<keyword evidence="2 8" id="KW-0055">Arginine biosynthesis</keyword>
<dbReference type="PRINTS" id="PR00474">
    <property type="entry name" value="GLU5KINASE"/>
</dbReference>
<comment type="similarity">
    <text evidence="8">Belongs to the acetylglutamate kinase family. ArgB subfamily.</text>
</comment>
<accession>A0A1Z1M647</accession>
<dbReference type="PANTHER" id="PTHR23342:SF0">
    <property type="entry name" value="N-ACETYLGLUTAMATE SYNTHASE, MITOCHONDRIAL"/>
    <property type="match status" value="1"/>
</dbReference>
<geneLocation type="chloroplast" evidence="10"/>
<comment type="function">
    <text evidence="8">Catalyzes the ATP-dependent phosphorylation of N-acetyl-L-glutamate.</text>
</comment>
<keyword evidence="5 8" id="KW-0547">Nucleotide-binding</keyword>
<evidence type="ECO:0000256" key="7">
    <source>
        <dbReference type="ARBA" id="ARBA00022840"/>
    </source>
</evidence>
<feature type="domain" description="Aspartate/glutamate/uridylate kinase" evidence="9">
    <location>
        <begin position="27"/>
        <end position="263"/>
    </location>
</feature>
<dbReference type="InterPro" id="IPR041727">
    <property type="entry name" value="NAGK-C"/>
</dbReference>
<dbReference type="CDD" id="cd04250">
    <property type="entry name" value="AAK_NAGK-C"/>
    <property type="match status" value="1"/>
</dbReference>
<evidence type="ECO:0000256" key="8">
    <source>
        <dbReference type="HAMAP-Rule" id="MF_00082"/>
    </source>
</evidence>
<dbReference type="InterPro" id="IPR037528">
    <property type="entry name" value="ArgB"/>
</dbReference>
<evidence type="ECO:0000256" key="5">
    <source>
        <dbReference type="ARBA" id="ARBA00022741"/>
    </source>
</evidence>
<comment type="catalytic activity">
    <reaction evidence="8">
        <text>N-acetyl-L-glutamate + ATP = N-acetyl-L-glutamyl 5-phosphate + ADP</text>
        <dbReference type="Rhea" id="RHEA:14629"/>
        <dbReference type="ChEBI" id="CHEBI:30616"/>
        <dbReference type="ChEBI" id="CHEBI:44337"/>
        <dbReference type="ChEBI" id="CHEBI:57936"/>
        <dbReference type="ChEBI" id="CHEBI:456216"/>
        <dbReference type="EC" id="2.7.2.8"/>
    </reaction>
</comment>
<evidence type="ECO:0000256" key="2">
    <source>
        <dbReference type="ARBA" id="ARBA00022571"/>
    </source>
</evidence>
<dbReference type="GO" id="GO:0009507">
    <property type="term" value="C:chloroplast"/>
    <property type="evidence" value="ECO:0007669"/>
    <property type="project" value="UniProtKB-SubCell"/>
</dbReference>
<dbReference type="Gene3D" id="3.40.1160.10">
    <property type="entry name" value="Acetylglutamate kinase-like"/>
    <property type="match status" value="1"/>
</dbReference>
<dbReference type="UniPathway" id="UPA00068">
    <property type="reaction ID" value="UER00107"/>
</dbReference>
<dbReference type="FunFam" id="3.40.1160.10:FF:000004">
    <property type="entry name" value="Acetylglutamate kinase"/>
    <property type="match status" value="1"/>
</dbReference>
<dbReference type="NCBIfam" id="TIGR00761">
    <property type="entry name" value="argB"/>
    <property type="match status" value="1"/>
</dbReference>
<dbReference type="EC" id="2.7.2.8" evidence="8"/>
<feature type="site" description="Transition state stabilizer" evidence="8">
    <location>
        <position position="31"/>
    </location>
</feature>
<keyword evidence="10" id="KW-0934">Plastid</keyword>
<gene>
    <name evidence="8 10" type="primary">argB</name>
</gene>
<dbReference type="GO" id="GO:0005524">
    <property type="term" value="F:ATP binding"/>
    <property type="evidence" value="ECO:0007669"/>
    <property type="project" value="UniProtKB-UniRule"/>
</dbReference>
<keyword evidence="3 8" id="KW-0028">Amino-acid biosynthesis</keyword>
<keyword evidence="4 8" id="KW-0808">Transferase</keyword>
<dbReference type="InterPro" id="IPR001057">
    <property type="entry name" value="Glu/AcGlu_kinase"/>
</dbReference>
<dbReference type="EMBL" id="MF101417">
    <property type="protein sequence ID" value="ARW61321.1"/>
    <property type="molecule type" value="Genomic_DNA"/>
</dbReference>
<protein>
    <recommendedName>
        <fullName evidence="8">Acetylglutamate kinase</fullName>
        <ecNumber evidence="8">2.7.2.8</ecNumber>
    </recommendedName>
    <alternativeName>
        <fullName evidence="8">N-acetyl-L-glutamate 5-phosphotransferase</fullName>
    </alternativeName>
    <alternativeName>
        <fullName evidence="8">NAG kinase</fullName>
        <shortName evidence="8">NAGK</shortName>
    </alternativeName>
</protein>
<dbReference type="GO" id="GO:0042450">
    <property type="term" value="P:L-arginine biosynthetic process via ornithine"/>
    <property type="evidence" value="ECO:0007669"/>
    <property type="project" value="UniProtKB-UniRule"/>
</dbReference>
<dbReference type="SUPFAM" id="SSF53633">
    <property type="entry name" value="Carbamate kinase-like"/>
    <property type="match status" value="1"/>
</dbReference>
<feature type="binding site" evidence="8">
    <location>
        <begin position="66"/>
        <end position="67"/>
    </location>
    <ligand>
        <name>substrate</name>
    </ligand>
</feature>
<dbReference type="RefSeq" id="YP_009392759.1">
    <property type="nucleotide sequence ID" value="NC_035264.1"/>
</dbReference>
<evidence type="ECO:0000256" key="4">
    <source>
        <dbReference type="ARBA" id="ARBA00022679"/>
    </source>
</evidence>
<dbReference type="InterPro" id="IPR004662">
    <property type="entry name" value="AcgluKinase_fam"/>
</dbReference>
<dbReference type="GeneID" id="33354340"/>
<dbReference type="Pfam" id="PF00696">
    <property type="entry name" value="AA_kinase"/>
    <property type="match status" value="1"/>
</dbReference>
<keyword evidence="6 8" id="KW-0418">Kinase</keyword>
<dbReference type="HAMAP" id="MF_00082">
    <property type="entry name" value="ArgB"/>
    <property type="match status" value="1"/>
</dbReference>
<keyword evidence="10" id="KW-0150">Chloroplast</keyword>
<sequence length="286" mass="31469">MSNLSTFDRFYFLKDSLPLFRKYLGSTFVIKYGGSAMQNDFLKSQVIEDICFLHLLGINLVLVHGGGLFVNDWLRRLSIEPKFIDGVRITDPETMQIVEMVLVGKVNKELVSLFTQHNVFSVGLSGKDGNLIKASSLFSQQNNLTGKVDYIDSKILDLLLSNKCIPVVASVASDLNGKTYNINADTVASAIASSLKADKLILLTDTPGVLRDVNNSSTLIRNLNLDLVKQLQSNKIISGGMIPKIKCCVSALESCVKSVHIIDGRVKHSLLHEILTKDRIGSMIVL</sequence>
<proteinExistence type="inferred from homology"/>
<evidence type="ECO:0000256" key="6">
    <source>
        <dbReference type="ARBA" id="ARBA00022777"/>
    </source>
</evidence>
<evidence type="ECO:0000256" key="1">
    <source>
        <dbReference type="ARBA" id="ARBA00004828"/>
    </source>
</evidence>
<dbReference type="PANTHER" id="PTHR23342">
    <property type="entry name" value="N-ACETYLGLUTAMATE SYNTHASE"/>
    <property type="match status" value="1"/>
</dbReference>
<organism evidence="10">
    <name type="scientific">Bostrychia tenella</name>
    <dbReference type="NCBI Taxonomy" id="324755"/>
    <lineage>
        <taxon>Eukaryota</taxon>
        <taxon>Rhodophyta</taxon>
        <taxon>Florideophyceae</taxon>
        <taxon>Rhodymeniophycidae</taxon>
        <taxon>Ceramiales</taxon>
        <taxon>Rhodomelaceae</taxon>
        <taxon>Bostrychia</taxon>
    </lineage>
</organism>